<dbReference type="InterPro" id="IPR051603">
    <property type="entry name" value="Zinc-ADH_QOR/CCCR"/>
</dbReference>
<dbReference type="Pfam" id="PF08240">
    <property type="entry name" value="ADH_N"/>
    <property type="match status" value="1"/>
</dbReference>
<dbReference type="PANTHER" id="PTHR44154:SF1">
    <property type="entry name" value="QUINONE OXIDOREDUCTASE"/>
    <property type="match status" value="1"/>
</dbReference>
<feature type="domain" description="Enoyl reductase (ER)" evidence="3">
    <location>
        <begin position="21"/>
        <end position="333"/>
    </location>
</feature>
<gene>
    <name evidence="4" type="ORF">ITX44_05880</name>
</gene>
<dbReference type="Proteomes" id="UP000749040">
    <property type="component" value="Unassembled WGS sequence"/>
</dbReference>
<name>A0ABS2TL58_9ACTN</name>
<organism evidence="4 5">
    <name type="scientific">Actinacidiphila acididurans</name>
    <dbReference type="NCBI Taxonomy" id="2784346"/>
    <lineage>
        <taxon>Bacteria</taxon>
        <taxon>Bacillati</taxon>
        <taxon>Actinomycetota</taxon>
        <taxon>Actinomycetes</taxon>
        <taxon>Kitasatosporales</taxon>
        <taxon>Streptomycetaceae</taxon>
        <taxon>Actinacidiphila</taxon>
    </lineage>
</organism>
<dbReference type="SMART" id="SM00829">
    <property type="entry name" value="PKS_ER"/>
    <property type="match status" value="1"/>
</dbReference>
<dbReference type="EMBL" id="JADKYB010000003">
    <property type="protein sequence ID" value="MBM9504070.1"/>
    <property type="molecule type" value="Genomic_DNA"/>
</dbReference>
<dbReference type="SUPFAM" id="SSF51735">
    <property type="entry name" value="NAD(P)-binding Rossmann-fold domains"/>
    <property type="match status" value="1"/>
</dbReference>
<comment type="similarity">
    <text evidence="2">Belongs to the zinc-containing alcohol dehydrogenase family. Quinone oxidoreductase subfamily.</text>
</comment>
<proteinExistence type="inferred from homology"/>
<dbReference type="Pfam" id="PF13602">
    <property type="entry name" value="ADH_zinc_N_2"/>
    <property type="match status" value="1"/>
</dbReference>
<evidence type="ECO:0000313" key="5">
    <source>
        <dbReference type="Proteomes" id="UP000749040"/>
    </source>
</evidence>
<dbReference type="Gene3D" id="3.40.50.720">
    <property type="entry name" value="NAD(P)-binding Rossmann-like Domain"/>
    <property type="match status" value="1"/>
</dbReference>
<sequence>MAAQTMEAVGSYRGLPVDSPGSLQDVVVPVPRLRPRDVLVRVRAVSVNPADVKLRASLPASRDPRVLGFDAAGVVEAVGAEVSTLAVGDEVWYAGDITRAGSNAELHAVDERIVALKPASLSYAEAAALPLTTITAWESLFERFRLTAQSRGTLLVMGGAGGVGSIMIQLAKELTGVRVLASASRPESSAWVRDLGADAVVNHHDLVTTTQEQAPEGVEYIFSPHSRGNIDAYATLLRPFGHITAIDEPRDLDLVPLKPKSIAWHWELMFTRPMFGTPDMDAQKKLLGTVAGLVDDKRVRTTATTVIEDFSAAGLREAHRAVESGRTVGKVVVTR</sequence>
<dbReference type="InterPro" id="IPR014182">
    <property type="entry name" value="ADH_Zn_typ-1"/>
</dbReference>
<dbReference type="InterPro" id="IPR020843">
    <property type="entry name" value="ER"/>
</dbReference>
<accession>A0ABS2TL58</accession>
<dbReference type="RefSeq" id="WP_205355960.1">
    <property type="nucleotide sequence ID" value="NZ_JADKYB010000003.1"/>
</dbReference>
<dbReference type="CDD" id="cd08252">
    <property type="entry name" value="AL_MDR"/>
    <property type="match status" value="1"/>
</dbReference>
<evidence type="ECO:0000256" key="1">
    <source>
        <dbReference type="ARBA" id="ARBA00022857"/>
    </source>
</evidence>
<reference evidence="4 5" key="1">
    <citation type="submission" date="2021-01" db="EMBL/GenBank/DDBJ databases">
        <title>Streptomyces acididurans sp. nov., isolated from a peat swamp forest soil.</title>
        <authorList>
            <person name="Chantavorakit T."/>
            <person name="Duangmal K."/>
        </authorList>
    </citation>
    <scope>NUCLEOTIDE SEQUENCE [LARGE SCALE GENOMIC DNA]</scope>
    <source>
        <strain evidence="4 5">KK5PA1</strain>
    </source>
</reference>
<dbReference type="PANTHER" id="PTHR44154">
    <property type="entry name" value="QUINONE OXIDOREDUCTASE"/>
    <property type="match status" value="1"/>
</dbReference>
<evidence type="ECO:0000256" key="2">
    <source>
        <dbReference type="RuleBase" id="RU364000"/>
    </source>
</evidence>
<keyword evidence="2" id="KW-0560">Oxidoreductase</keyword>
<keyword evidence="1" id="KW-0521">NADP</keyword>
<dbReference type="NCBIfam" id="TIGR02817">
    <property type="entry name" value="adh_fam_1"/>
    <property type="match status" value="1"/>
</dbReference>
<dbReference type="Gene3D" id="3.90.180.10">
    <property type="entry name" value="Medium-chain alcohol dehydrogenases, catalytic domain"/>
    <property type="match status" value="1"/>
</dbReference>
<evidence type="ECO:0000259" key="3">
    <source>
        <dbReference type="SMART" id="SM00829"/>
    </source>
</evidence>
<evidence type="ECO:0000313" key="4">
    <source>
        <dbReference type="EMBL" id="MBM9504070.1"/>
    </source>
</evidence>
<comment type="caution">
    <text evidence="4">The sequence shown here is derived from an EMBL/GenBank/DDBJ whole genome shotgun (WGS) entry which is preliminary data.</text>
</comment>
<keyword evidence="2" id="KW-0479">Metal-binding</keyword>
<keyword evidence="2" id="KW-0862">Zinc</keyword>
<keyword evidence="5" id="KW-1185">Reference proteome</keyword>
<dbReference type="InterPro" id="IPR011032">
    <property type="entry name" value="GroES-like_sf"/>
</dbReference>
<dbReference type="SUPFAM" id="SSF50129">
    <property type="entry name" value="GroES-like"/>
    <property type="match status" value="1"/>
</dbReference>
<protein>
    <recommendedName>
        <fullName evidence="2">Zinc-type alcohol dehydrogenase-like protein</fullName>
    </recommendedName>
</protein>
<dbReference type="InterPro" id="IPR013154">
    <property type="entry name" value="ADH-like_N"/>
</dbReference>
<dbReference type="InterPro" id="IPR036291">
    <property type="entry name" value="NAD(P)-bd_dom_sf"/>
</dbReference>